<feature type="transmembrane region" description="Helical" evidence="2">
    <location>
        <begin position="12"/>
        <end position="33"/>
    </location>
</feature>
<dbReference type="PANTHER" id="PTHR43318:SF1">
    <property type="entry name" value="POLYSACCHARIDE BIOSYNTHESIS PROTEIN EPSC-RELATED"/>
    <property type="match status" value="1"/>
</dbReference>
<gene>
    <name evidence="4" type="ORF">SU32_10070</name>
</gene>
<keyword evidence="4" id="KW-0808">Transferase</keyword>
<dbReference type="CDD" id="cd05237">
    <property type="entry name" value="UDP_invert_4-6DH_SDR_e"/>
    <property type="match status" value="1"/>
</dbReference>
<keyword evidence="5" id="KW-1185">Reference proteome</keyword>
<dbReference type="GO" id="GO:0016779">
    <property type="term" value="F:nucleotidyltransferase activity"/>
    <property type="evidence" value="ECO:0007669"/>
    <property type="project" value="UniProtKB-KW"/>
</dbReference>
<dbReference type="SUPFAM" id="SSF51735">
    <property type="entry name" value="NAD(P)-binding Rossmann-fold domains"/>
    <property type="match status" value="1"/>
</dbReference>
<dbReference type="EMBL" id="JXMU01000013">
    <property type="protein sequence ID" value="KPB01239.1"/>
    <property type="molecule type" value="Genomic_DNA"/>
</dbReference>
<dbReference type="AlphaFoldDB" id="A0A0M9GMW5"/>
<proteinExistence type="inferred from homology"/>
<reference evidence="4 5" key="1">
    <citation type="submission" date="2015-01" db="EMBL/GenBank/DDBJ databases">
        <title>Ahrensia donghaiensis sp. nov., a novel dimethylsulphoniopropionate-cleavage bacterium isolated from seawater and emended descriptions of the genus Ahrensia and Ahrensia kielensis.</title>
        <authorList>
            <person name="Liu J."/>
        </authorList>
    </citation>
    <scope>NUCLEOTIDE SEQUENCE [LARGE SCALE GENOMIC DNA]</scope>
    <source>
        <strain evidence="4 5">LZD062</strain>
    </source>
</reference>
<dbReference type="InterPro" id="IPR051203">
    <property type="entry name" value="Polysaccharide_Synthase-Rel"/>
</dbReference>
<dbReference type="Pfam" id="PF02719">
    <property type="entry name" value="Polysacc_synt_2"/>
    <property type="match status" value="1"/>
</dbReference>
<keyword evidence="2" id="KW-0472">Membrane</keyword>
<evidence type="ECO:0000313" key="4">
    <source>
        <dbReference type="EMBL" id="KPB01239.1"/>
    </source>
</evidence>
<organism evidence="4 5">
    <name type="scientific">Ahrensia marina</name>
    <dbReference type="NCBI Taxonomy" id="1514904"/>
    <lineage>
        <taxon>Bacteria</taxon>
        <taxon>Pseudomonadati</taxon>
        <taxon>Pseudomonadota</taxon>
        <taxon>Alphaproteobacteria</taxon>
        <taxon>Hyphomicrobiales</taxon>
        <taxon>Ahrensiaceae</taxon>
        <taxon>Ahrensia</taxon>
    </lineage>
</organism>
<dbReference type="Gene3D" id="3.40.50.720">
    <property type="entry name" value="NAD(P)-binding Rossmann-like Domain"/>
    <property type="match status" value="2"/>
</dbReference>
<comment type="caution">
    <text evidence="4">The sequence shown here is derived from an EMBL/GenBank/DDBJ whole genome shotgun (WGS) entry which is preliminary data.</text>
</comment>
<dbReference type="PATRIC" id="fig|1514904.3.peg.846"/>
<feature type="transmembrane region" description="Helical" evidence="2">
    <location>
        <begin position="86"/>
        <end position="105"/>
    </location>
</feature>
<evidence type="ECO:0000313" key="5">
    <source>
        <dbReference type="Proteomes" id="UP000038011"/>
    </source>
</evidence>
<keyword evidence="2" id="KW-1133">Transmembrane helix</keyword>
<feature type="transmembrane region" description="Helical" evidence="2">
    <location>
        <begin position="111"/>
        <end position="132"/>
    </location>
</feature>
<keyword evidence="4" id="KW-0548">Nucleotidyltransferase</keyword>
<dbReference type="InterPro" id="IPR029063">
    <property type="entry name" value="SAM-dependent_MTases_sf"/>
</dbReference>
<dbReference type="PANTHER" id="PTHR43318">
    <property type="entry name" value="UDP-N-ACETYLGLUCOSAMINE 4,6-DEHYDRATASE"/>
    <property type="match status" value="1"/>
</dbReference>
<sequence length="615" mass="67805">MASDPAKLSRRTKGAMTIVLDGLLLPFSLWASFGFRLGIIDPTTYVNSGDLIAILVISFCTLVFFRLYRLKLNAFDITAISKLAQYSFSLVAIAGLVDFFTYTGLPRSVPILYGAVFFMFAIVSRICAIRFINSFFGQYSSVDSVAIYGAGAAGIQLATALKQSREVKPLCFIDDNPALTGLIIGGLKVRKPDSLEKLVKNGSVQRILIAIPSLSGRDRIRLVKKLSDLGSEIQVVPSYVDLISGRSKVSDLRTVTPEEILSRDMVDLDSPQSRQTYVDRSVMVTGAGGSIGSELCKQLLSCKPKKIVMFERSERALYEIDLEIRELANLAKVELVRCLGSVTDRPAVDAVIKNESVDVIIHAAAYKHVPLIEENELEGARNNILGTFEVADAACKAKIERFILISSDKAVRPTNVMGATKRLAELLIRSIQSKSKITKFSTVRFGNVLGSSGSVVPLFNKQIAKGGPVTVTHADVTRYFMTIPEAARLVLMAGAYSKGDDLFVLDMGKPVKIIELARKMIELAGRSVRDEDDPYGEIEIRIIGLRPGEKLYEELLIDNVSKNTSPHEKIFLANERKITEAEAGDMIDRLKKALQERNSYSIREIIECYVERPLT</sequence>
<evidence type="ECO:0000256" key="1">
    <source>
        <dbReference type="ARBA" id="ARBA00007430"/>
    </source>
</evidence>
<feature type="domain" description="Polysaccharide biosynthesis protein CapD-like" evidence="3">
    <location>
        <begin position="282"/>
        <end position="574"/>
    </location>
</feature>
<name>A0A0M9GMW5_9HYPH</name>
<protein>
    <submittedName>
        <fullName evidence="4">Protein-PII uridylyltransferase</fullName>
    </submittedName>
</protein>
<dbReference type="SUPFAM" id="SSF53335">
    <property type="entry name" value="S-adenosyl-L-methionine-dependent methyltransferases"/>
    <property type="match status" value="1"/>
</dbReference>
<dbReference type="Proteomes" id="UP000038011">
    <property type="component" value="Unassembled WGS sequence"/>
</dbReference>
<evidence type="ECO:0000259" key="3">
    <source>
        <dbReference type="Pfam" id="PF02719"/>
    </source>
</evidence>
<comment type="similarity">
    <text evidence="1">Belongs to the polysaccharide synthase family.</text>
</comment>
<keyword evidence="2" id="KW-0812">Transmembrane</keyword>
<dbReference type="InterPro" id="IPR003869">
    <property type="entry name" value="Polysac_CapD-like"/>
</dbReference>
<dbReference type="InterPro" id="IPR036291">
    <property type="entry name" value="NAD(P)-bd_dom_sf"/>
</dbReference>
<feature type="transmembrane region" description="Helical" evidence="2">
    <location>
        <begin position="45"/>
        <end position="65"/>
    </location>
</feature>
<accession>A0A0M9GMW5</accession>
<dbReference type="Pfam" id="PF13727">
    <property type="entry name" value="CoA_binding_3"/>
    <property type="match status" value="1"/>
</dbReference>
<dbReference type="STRING" id="1514904.SU32_10070"/>
<evidence type="ECO:0000256" key="2">
    <source>
        <dbReference type="SAM" id="Phobius"/>
    </source>
</evidence>